<keyword evidence="2 5" id="KW-0288">FMN</keyword>
<dbReference type="InterPro" id="IPR050268">
    <property type="entry name" value="NADH-dep_flavin_reductase"/>
</dbReference>
<dbReference type="HAMAP" id="MF_00833">
    <property type="entry name" value="RutF"/>
    <property type="match status" value="1"/>
</dbReference>
<evidence type="ECO:0000313" key="9">
    <source>
        <dbReference type="Proteomes" id="UP000327478"/>
    </source>
</evidence>
<organism evidence="7 10">
    <name type="scientific">Acinetobacter wanghuae</name>
    <dbReference type="NCBI Taxonomy" id="2662362"/>
    <lineage>
        <taxon>Bacteria</taxon>
        <taxon>Pseudomonadati</taxon>
        <taxon>Pseudomonadota</taxon>
        <taxon>Gammaproteobacteria</taxon>
        <taxon>Moraxellales</taxon>
        <taxon>Moraxellaceae</taxon>
        <taxon>Acinetobacter</taxon>
    </lineage>
</organism>
<comment type="similarity">
    <text evidence="5">Belongs to the non-flavoprotein flavin reductase family. RutF subfamily.</text>
</comment>
<reference evidence="9 10" key="1">
    <citation type="submission" date="2019-10" db="EMBL/GenBank/DDBJ databases">
        <authorList>
            <person name="Dong K."/>
        </authorList>
    </citation>
    <scope>NUCLEOTIDE SEQUENCE [LARGE SCALE GENOMIC DNA]</scope>
    <source>
        <strain evidence="8">Dk386</strain>
        <strain evidence="9">dk386</strain>
        <strain evidence="7">Dk771</strain>
        <strain evidence="10">dk771</strain>
    </source>
</reference>
<dbReference type="EC" id="1.5.1.42" evidence="5"/>
<comment type="catalytic activity">
    <reaction evidence="5">
        <text>FMNH2 + NAD(+) = FMN + NADH + 2 H(+)</text>
        <dbReference type="Rhea" id="RHEA:21620"/>
        <dbReference type="ChEBI" id="CHEBI:15378"/>
        <dbReference type="ChEBI" id="CHEBI:57540"/>
        <dbReference type="ChEBI" id="CHEBI:57618"/>
        <dbReference type="ChEBI" id="CHEBI:57945"/>
        <dbReference type="ChEBI" id="CHEBI:58210"/>
        <dbReference type="EC" id="1.5.1.42"/>
    </reaction>
</comment>
<dbReference type="GO" id="GO:0019740">
    <property type="term" value="P:nitrogen utilization"/>
    <property type="evidence" value="ECO:0007669"/>
    <property type="project" value="UniProtKB-UniRule"/>
</dbReference>
<evidence type="ECO:0000313" key="10">
    <source>
        <dbReference type="Proteomes" id="UP000480556"/>
    </source>
</evidence>
<dbReference type="AlphaFoldDB" id="A0A5Q0P269"/>
<dbReference type="GO" id="GO:0010181">
    <property type="term" value="F:FMN binding"/>
    <property type="evidence" value="ECO:0007669"/>
    <property type="project" value="InterPro"/>
</dbReference>
<name>A0A5Q0P269_9GAMM</name>
<proteinExistence type="inferred from homology"/>
<evidence type="ECO:0000313" key="8">
    <source>
        <dbReference type="EMBL" id="QGA10712.1"/>
    </source>
</evidence>
<keyword evidence="4 5" id="KW-0520">NAD</keyword>
<evidence type="ECO:0000256" key="4">
    <source>
        <dbReference type="ARBA" id="ARBA00023027"/>
    </source>
</evidence>
<dbReference type="Proteomes" id="UP000327478">
    <property type="component" value="Chromosome"/>
</dbReference>
<dbReference type="SMART" id="SM00903">
    <property type="entry name" value="Flavin_Reduct"/>
    <property type="match status" value="1"/>
</dbReference>
<dbReference type="InterPro" id="IPR012349">
    <property type="entry name" value="Split_barrel_FMN-bd"/>
</dbReference>
<dbReference type="GO" id="GO:0042602">
    <property type="term" value="F:riboflavin reductase (NADPH) activity"/>
    <property type="evidence" value="ECO:0007669"/>
    <property type="project" value="UniProtKB-UniRule"/>
</dbReference>
<dbReference type="NCBIfam" id="TIGR03615">
    <property type="entry name" value="RutF"/>
    <property type="match status" value="1"/>
</dbReference>
<dbReference type="PANTHER" id="PTHR30466">
    <property type="entry name" value="FLAVIN REDUCTASE"/>
    <property type="match status" value="1"/>
</dbReference>
<dbReference type="EMBL" id="WITK01000010">
    <property type="protein sequence ID" value="MQW92117.1"/>
    <property type="molecule type" value="Genomic_DNA"/>
</dbReference>
<dbReference type="Gene3D" id="2.30.110.10">
    <property type="entry name" value="Electron Transport, Fmn-binding Protein, Chain A"/>
    <property type="match status" value="1"/>
</dbReference>
<dbReference type="SUPFAM" id="SSF50475">
    <property type="entry name" value="FMN-binding split barrel"/>
    <property type="match status" value="1"/>
</dbReference>
<evidence type="ECO:0000259" key="6">
    <source>
        <dbReference type="SMART" id="SM00903"/>
    </source>
</evidence>
<dbReference type="GO" id="GO:0006212">
    <property type="term" value="P:uracil catabolic process"/>
    <property type="evidence" value="ECO:0007669"/>
    <property type="project" value="UniProtKB-UniRule"/>
</dbReference>
<feature type="domain" description="Flavin reductase like" evidence="6">
    <location>
        <begin position="35"/>
        <end position="180"/>
    </location>
</feature>
<keyword evidence="1 5" id="KW-0285">Flavoprotein</keyword>
<dbReference type="Pfam" id="PF01613">
    <property type="entry name" value="Flavin_Reduct"/>
    <property type="match status" value="1"/>
</dbReference>
<evidence type="ECO:0000256" key="5">
    <source>
        <dbReference type="HAMAP-Rule" id="MF_00833"/>
    </source>
</evidence>
<evidence type="ECO:0000256" key="3">
    <source>
        <dbReference type="ARBA" id="ARBA00023002"/>
    </source>
</evidence>
<keyword evidence="9" id="KW-1185">Reference proteome</keyword>
<dbReference type="EMBL" id="CP045650">
    <property type="protein sequence ID" value="QGA10712.1"/>
    <property type="molecule type" value="Genomic_DNA"/>
</dbReference>
<protein>
    <recommendedName>
        <fullName evidence="5">FMN reductase (NADH) RutF</fullName>
        <ecNumber evidence="5">1.5.1.42</ecNumber>
    </recommendedName>
    <alternativeName>
        <fullName evidence="5">FMN reductase</fullName>
    </alternativeName>
    <alternativeName>
        <fullName evidence="5">NADH-flavin reductase RutF</fullName>
    </alternativeName>
    <alternativeName>
        <fullName evidence="5">NADH:flavin oxidoreductase</fullName>
    </alternativeName>
</protein>
<evidence type="ECO:0000256" key="2">
    <source>
        <dbReference type="ARBA" id="ARBA00022643"/>
    </source>
</evidence>
<comment type="function">
    <text evidence="5">Catalyzes the reduction of FMN to FMNH2 which is used to reduce pyrimidine by RutA via the Rut pathway.</text>
</comment>
<keyword evidence="3 5" id="KW-0560">Oxidoreductase</keyword>
<dbReference type="InterPro" id="IPR019917">
    <property type="entry name" value="RutF"/>
</dbReference>
<gene>
    <name evidence="5 7" type="primary">rutF</name>
    <name evidence="8" type="ORF">GFH30_04585</name>
    <name evidence="7" type="ORF">GHJ48_06850</name>
</gene>
<dbReference type="InterPro" id="IPR002563">
    <property type="entry name" value="Flavin_Rdtase-like_dom"/>
</dbReference>
<dbReference type="GO" id="GO:0052874">
    <property type="term" value="F:FMN reductase (NADH) activity"/>
    <property type="evidence" value="ECO:0007669"/>
    <property type="project" value="UniProtKB-EC"/>
</dbReference>
<accession>A0A5Q0P269</accession>
<evidence type="ECO:0000313" key="7">
    <source>
        <dbReference type="EMBL" id="MQW92117.1"/>
    </source>
</evidence>
<dbReference type="PANTHER" id="PTHR30466:SF1">
    <property type="entry name" value="FMN REDUCTASE (NADH) RUTF"/>
    <property type="match status" value="1"/>
</dbReference>
<evidence type="ECO:0000256" key="1">
    <source>
        <dbReference type="ARBA" id="ARBA00022630"/>
    </source>
</evidence>
<sequence length="184" mass="20140">MNAKISQQLAQQLERCSTINEDVGHVDQQMFRQGMSKLAAAVNVITTDGHAGKAGFTASAVCSVSDSPPTLLVCLNRSASVYETFKTNQVLCVNTLNAQQQHLSNVFGGKTPMSARFAEGKWRTLLTQAPVLEDALVSFDCRVVQSVSIGSHDVLFCQVKAIRQQSEENALVYFNRSYCETQSM</sequence>
<dbReference type="Proteomes" id="UP000480556">
    <property type="component" value="Unassembled WGS sequence"/>
</dbReference>